<keyword evidence="9" id="KW-0804">Transcription</keyword>
<evidence type="ECO:0000256" key="3">
    <source>
        <dbReference type="ARBA" id="ARBA00022679"/>
    </source>
</evidence>
<dbReference type="PANTHER" id="PTHR13808">
    <property type="entry name" value="CBP/P300-RELATED"/>
    <property type="match status" value="1"/>
</dbReference>
<keyword evidence="3" id="KW-0808">Transferase</keyword>
<comment type="subcellular location">
    <subcellularLocation>
        <location evidence="1">Nucleus</location>
    </subcellularLocation>
</comment>
<keyword evidence="15" id="KW-1185">Reference proteome</keyword>
<evidence type="ECO:0000256" key="9">
    <source>
        <dbReference type="ARBA" id="ARBA00023163"/>
    </source>
</evidence>
<keyword evidence="5" id="KW-0863">Zinc-finger</keyword>
<sequence>MEVDEKPKKTDTSSQFEFSPAELDHSSYCHLKDCPKWKCKYVKLQIKYHMKNHPGWEKCPSCKSVSAVIKEHAKQCQFQGCWVEHCDRIRSIDGKKEENDGHLARIKMEEDSEDRSPAALDVAEQYNNTDVGKAAMESHKVDVSPADLQHASYCRKLNCHNKKCRDVKLEVNHFKRHQYARKCTRCAYLLSVIQHHAQTCQVRGTCRVPGCENTRNRGNIGYPVPRRTVQQKVPALLTCTLGRENNLLTPGKRKSQHQKSTSADNGFSSKNPYCGTVLFWVIYYNIQMT</sequence>
<proteinExistence type="predicted"/>
<dbReference type="SUPFAM" id="SSF57933">
    <property type="entry name" value="TAZ domain"/>
    <property type="match status" value="1"/>
</dbReference>
<keyword evidence="8" id="KW-0805">Transcription regulation</keyword>
<evidence type="ECO:0000256" key="12">
    <source>
        <dbReference type="SAM" id="MobiDB-lite"/>
    </source>
</evidence>
<dbReference type="InterPro" id="IPR000197">
    <property type="entry name" value="Znf_TAZ"/>
</dbReference>
<dbReference type="EC" id="2.3.1.48" evidence="2"/>
<dbReference type="EMBL" id="CALNXI010003605">
    <property type="protein sequence ID" value="CAH3193810.1"/>
    <property type="molecule type" value="Genomic_DNA"/>
</dbReference>
<evidence type="ECO:0000313" key="14">
    <source>
        <dbReference type="EMBL" id="CAH3193810.1"/>
    </source>
</evidence>
<dbReference type="Proteomes" id="UP001159427">
    <property type="component" value="Unassembled WGS sequence"/>
</dbReference>
<name>A0ABN8SRR3_9CNID</name>
<dbReference type="Gene3D" id="1.20.1020.10">
    <property type="entry name" value="TAZ domain"/>
    <property type="match status" value="2"/>
</dbReference>
<feature type="region of interest" description="Disordered" evidence="12">
    <location>
        <begin position="246"/>
        <end position="265"/>
    </location>
</feature>
<keyword evidence="4" id="KW-0479">Metal-binding</keyword>
<protein>
    <recommendedName>
        <fullName evidence="2">histone acetyltransferase</fullName>
        <ecNumber evidence="2">2.3.1.48</ecNumber>
    </recommendedName>
</protein>
<evidence type="ECO:0000256" key="4">
    <source>
        <dbReference type="ARBA" id="ARBA00022723"/>
    </source>
</evidence>
<evidence type="ECO:0000256" key="2">
    <source>
        <dbReference type="ARBA" id="ARBA00013184"/>
    </source>
</evidence>
<evidence type="ECO:0000259" key="13">
    <source>
        <dbReference type="Pfam" id="PF02135"/>
    </source>
</evidence>
<keyword evidence="6" id="KW-0862">Zinc</keyword>
<feature type="domain" description="TAZ-type" evidence="13">
    <location>
        <begin position="148"/>
        <end position="211"/>
    </location>
</feature>
<reference evidence="14 15" key="1">
    <citation type="submission" date="2022-05" db="EMBL/GenBank/DDBJ databases">
        <authorList>
            <consortium name="Genoscope - CEA"/>
            <person name="William W."/>
        </authorList>
    </citation>
    <scope>NUCLEOTIDE SEQUENCE [LARGE SCALE GENOMIC DNA]</scope>
</reference>
<gene>
    <name evidence="14" type="ORF">PEVE_00026590</name>
</gene>
<dbReference type="Pfam" id="PF02135">
    <property type="entry name" value="zf-TAZ"/>
    <property type="match status" value="1"/>
</dbReference>
<evidence type="ECO:0000313" key="15">
    <source>
        <dbReference type="Proteomes" id="UP001159427"/>
    </source>
</evidence>
<dbReference type="InterPro" id="IPR013178">
    <property type="entry name" value="Histone_AcTrfase_Rtt109/CBP"/>
</dbReference>
<accession>A0ABN8SRR3</accession>
<evidence type="ECO:0000256" key="6">
    <source>
        <dbReference type="ARBA" id="ARBA00022833"/>
    </source>
</evidence>
<evidence type="ECO:0000256" key="11">
    <source>
        <dbReference type="ARBA" id="ARBA00048017"/>
    </source>
</evidence>
<dbReference type="InterPro" id="IPR035898">
    <property type="entry name" value="TAZ_dom_sf"/>
</dbReference>
<organism evidence="14 15">
    <name type="scientific">Porites evermanni</name>
    <dbReference type="NCBI Taxonomy" id="104178"/>
    <lineage>
        <taxon>Eukaryota</taxon>
        <taxon>Metazoa</taxon>
        <taxon>Cnidaria</taxon>
        <taxon>Anthozoa</taxon>
        <taxon>Hexacorallia</taxon>
        <taxon>Scleractinia</taxon>
        <taxon>Fungiina</taxon>
        <taxon>Poritidae</taxon>
        <taxon>Porites</taxon>
    </lineage>
</organism>
<keyword evidence="10" id="KW-0539">Nucleus</keyword>
<comment type="caution">
    <text evidence="14">The sequence shown here is derived from an EMBL/GenBank/DDBJ whole genome shotgun (WGS) entry which is preliminary data.</text>
</comment>
<evidence type="ECO:0000256" key="5">
    <source>
        <dbReference type="ARBA" id="ARBA00022771"/>
    </source>
</evidence>
<evidence type="ECO:0000256" key="1">
    <source>
        <dbReference type="ARBA" id="ARBA00004123"/>
    </source>
</evidence>
<comment type="catalytic activity">
    <reaction evidence="11">
        <text>L-lysyl-[protein] + acetyl-CoA = N(6)-acetyl-L-lysyl-[protein] + CoA + H(+)</text>
        <dbReference type="Rhea" id="RHEA:45948"/>
        <dbReference type="Rhea" id="RHEA-COMP:9752"/>
        <dbReference type="Rhea" id="RHEA-COMP:10731"/>
        <dbReference type="ChEBI" id="CHEBI:15378"/>
        <dbReference type="ChEBI" id="CHEBI:29969"/>
        <dbReference type="ChEBI" id="CHEBI:57287"/>
        <dbReference type="ChEBI" id="CHEBI:57288"/>
        <dbReference type="ChEBI" id="CHEBI:61930"/>
        <dbReference type="EC" id="2.3.1.48"/>
    </reaction>
</comment>
<evidence type="ECO:0000256" key="10">
    <source>
        <dbReference type="ARBA" id="ARBA00023242"/>
    </source>
</evidence>
<evidence type="ECO:0000256" key="7">
    <source>
        <dbReference type="ARBA" id="ARBA00022853"/>
    </source>
</evidence>
<dbReference type="PANTHER" id="PTHR13808:SF1">
    <property type="entry name" value="HISTONE ACETYLTRANSFERASE"/>
    <property type="match status" value="1"/>
</dbReference>
<keyword evidence="7" id="KW-0156">Chromatin regulator</keyword>
<evidence type="ECO:0000256" key="8">
    <source>
        <dbReference type="ARBA" id="ARBA00023015"/>
    </source>
</evidence>